<evidence type="ECO:0000256" key="3">
    <source>
        <dbReference type="ARBA" id="ARBA00013014"/>
    </source>
</evidence>
<evidence type="ECO:0000256" key="4">
    <source>
        <dbReference type="ARBA" id="ARBA00019465"/>
    </source>
</evidence>
<keyword evidence="6 10" id="KW-0521">NADP</keyword>
<dbReference type="Pfam" id="PF02558">
    <property type="entry name" value="ApbA"/>
    <property type="match status" value="1"/>
</dbReference>
<evidence type="ECO:0000256" key="10">
    <source>
        <dbReference type="RuleBase" id="RU362068"/>
    </source>
</evidence>
<dbReference type="InterPro" id="IPR003710">
    <property type="entry name" value="ApbA"/>
</dbReference>
<dbReference type="SUPFAM" id="SSF48179">
    <property type="entry name" value="6-phosphogluconate dehydrogenase C-terminal domain-like"/>
    <property type="match status" value="1"/>
</dbReference>
<evidence type="ECO:0000256" key="7">
    <source>
        <dbReference type="ARBA" id="ARBA00023002"/>
    </source>
</evidence>
<dbReference type="Proteomes" id="UP001320170">
    <property type="component" value="Unassembled WGS sequence"/>
</dbReference>
<dbReference type="InterPro" id="IPR036291">
    <property type="entry name" value="NAD(P)-bd_dom_sf"/>
</dbReference>
<reference evidence="13 14" key="1">
    <citation type="journal article" date="2024" name="Pathogens">
        <title>Characterization of a Novel Species of Legionella Isolated from a Healthcare Facility: Legionella resiliens sp. nov.</title>
        <authorList>
            <person name="Cristino S."/>
            <person name="Pascale M.R."/>
            <person name="Marino F."/>
            <person name="Derelitto C."/>
            <person name="Salaris S."/>
            <person name="Orsini M."/>
            <person name="Squarzoni S."/>
            <person name="Grottola A."/>
            <person name="Girolamini L."/>
        </authorList>
    </citation>
    <scope>NUCLEOTIDE SEQUENCE [LARGE SCALE GENOMIC DNA]</scope>
    <source>
        <strain evidence="13 14">8cVS16</strain>
    </source>
</reference>
<sequence>MVSVTVIGSGAVGKFYGGLFTLAGCHVCYLERSDFTILQEKKYYEIELPDGHVVKIRPSQIENDSLQLPKSDIIIIALKTTENHLLKKLLPPALKPESKILLLQNGIGNEEYVSAFIKNHSIVCGVTTIGVTRINSGYIKVKDLGELKLAPFTKGDESSCEYIRQQLVCANLSDALCSKIHLFENHRALRWSKLLWNTSFSSLSLVFNTSVDVLATQKHYQNIVKAIMHEVCVVAKADGVEIEKNIERLIQRTITLQGYYPSMYHDFKMGKPIESQYIVLHIIDHARSHHLNLPLLSLVYEKLMMLQKNGKWFSASDQEEICRQLEIKIQKLDELIGL</sequence>
<keyword evidence="7 10" id="KW-0560">Oxidoreductase</keyword>
<dbReference type="InterPro" id="IPR008927">
    <property type="entry name" value="6-PGluconate_DH-like_C_sf"/>
</dbReference>
<accession>A0ABS8X2N0</accession>
<dbReference type="NCBIfam" id="TIGR00745">
    <property type="entry name" value="apbA_panE"/>
    <property type="match status" value="1"/>
</dbReference>
<organism evidence="13 14">
    <name type="scientific">Legionella resiliens</name>
    <dbReference type="NCBI Taxonomy" id="2905958"/>
    <lineage>
        <taxon>Bacteria</taxon>
        <taxon>Pseudomonadati</taxon>
        <taxon>Pseudomonadota</taxon>
        <taxon>Gammaproteobacteria</taxon>
        <taxon>Legionellales</taxon>
        <taxon>Legionellaceae</taxon>
        <taxon>Legionella</taxon>
    </lineage>
</organism>
<keyword evidence="14" id="KW-1185">Reference proteome</keyword>
<dbReference type="InterPro" id="IPR013752">
    <property type="entry name" value="KPA_reductase"/>
</dbReference>
<proteinExistence type="inferred from homology"/>
<dbReference type="Gene3D" id="3.40.50.720">
    <property type="entry name" value="NAD(P)-binding Rossmann-like Domain"/>
    <property type="match status" value="1"/>
</dbReference>
<dbReference type="InterPro" id="IPR013332">
    <property type="entry name" value="KPR_N"/>
</dbReference>
<dbReference type="EMBL" id="JAJTND010000004">
    <property type="protein sequence ID" value="MCE3532001.1"/>
    <property type="molecule type" value="Genomic_DNA"/>
</dbReference>
<evidence type="ECO:0000256" key="6">
    <source>
        <dbReference type="ARBA" id="ARBA00022857"/>
    </source>
</evidence>
<dbReference type="RefSeq" id="WP_182351845.1">
    <property type="nucleotide sequence ID" value="NZ_JAJSPM010000005.1"/>
</dbReference>
<dbReference type="InterPro" id="IPR013328">
    <property type="entry name" value="6PGD_dom2"/>
</dbReference>
<comment type="caution">
    <text evidence="13">The sequence shown here is derived from an EMBL/GenBank/DDBJ whole genome shotgun (WGS) entry which is preliminary data.</text>
</comment>
<protein>
    <recommendedName>
        <fullName evidence="4 10">2-dehydropantoate 2-reductase</fullName>
        <ecNumber evidence="3 10">1.1.1.169</ecNumber>
    </recommendedName>
    <alternativeName>
        <fullName evidence="8 10">Ketopantoate reductase</fullName>
    </alternativeName>
</protein>
<dbReference type="Gene3D" id="1.10.1040.10">
    <property type="entry name" value="N-(1-d-carboxylethyl)-l-norvaline Dehydrogenase, domain 2"/>
    <property type="match status" value="1"/>
</dbReference>
<evidence type="ECO:0000256" key="9">
    <source>
        <dbReference type="ARBA" id="ARBA00048793"/>
    </source>
</evidence>
<dbReference type="EC" id="1.1.1.169" evidence="3 10"/>
<evidence type="ECO:0000256" key="2">
    <source>
        <dbReference type="ARBA" id="ARBA00007870"/>
    </source>
</evidence>
<comment type="similarity">
    <text evidence="2 10">Belongs to the ketopantoate reductase family.</text>
</comment>
<evidence type="ECO:0000259" key="11">
    <source>
        <dbReference type="Pfam" id="PF02558"/>
    </source>
</evidence>
<evidence type="ECO:0000259" key="12">
    <source>
        <dbReference type="Pfam" id="PF08546"/>
    </source>
</evidence>
<feature type="domain" description="Ketopantoate reductase N-terminal" evidence="11">
    <location>
        <begin position="4"/>
        <end position="152"/>
    </location>
</feature>
<dbReference type="InterPro" id="IPR051402">
    <property type="entry name" value="KPR-Related"/>
</dbReference>
<evidence type="ECO:0000313" key="13">
    <source>
        <dbReference type="EMBL" id="MCE3532001.1"/>
    </source>
</evidence>
<evidence type="ECO:0000256" key="5">
    <source>
        <dbReference type="ARBA" id="ARBA00022655"/>
    </source>
</evidence>
<evidence type="ECO:0000256" key="1">
    <source>
        <dbReference type="ARBA" id="ARBA00004994"/>
    </source>
</evidence>
<comment type="pathway">
    <text evidence="1 10">Cofactor biosynthesis; (R)-pantothenate biosynthesis; (R)-pantoate from 3-methyl-2-oxobutanoate: step 2/2.</text>
</comment>
<name>A0ABS8X2N0_9GAMM</name>
<dbReference type="Pfam" id="PF08546">
    <property type="entry name" value="ApbA_C"/>
    <property type="match status" value="1"/>
</dbReference>
<evidence type="ECO:0000256" key="8">
    <source>
        <dbReference type="ARBA" id="ARBA00032024"/>
    </source>
</evidence>
<dbReference type="PANTHER" id="PTHR21708">
    <property type="entry name" value="PROBABLE 2-DEHYDROPANTOATE 2-REDUCTASE"/>
    <property type="match status" value="1"/>
</dbReference>
<comment type="function">
    <text evidence="10">Catalyzes the NADPH-dependent reduction of ketopantoate into pantoic acid.</text>
</comment>
<gene>
    <name evidence="13" type="ORF">LXO92_06400</name>
</gene>
<comment type="catalytic activity">
    <reaction evidence="9 10">
        <text>(R)-pantoate + NADP(+) = 2-dehydropantoate + NADPH + H(+)</text>
        <dbReference type="Rhea" id="RHEA:16233"/>
        <dbReference type="ChEBI" id="CHEBI:11561"/>
        <dbReference type="ChEBI" id="CHEBI:15378"/>
        <dbReference type="ChEBI" id="CHEBI:15980"/>
        <dbReference type="ChEBI" id="CHEBI:57783"/>
        <dbReference type="ChEBI" id="CHEBI:58349"/>
        <dbReference type="EC" id="1.1.1.169"/>
    </reaction>
</comment>
<keyword evidence="5 10" id="KW-0566">Pantothenate biosynthesis</keyword>
<dbReference type="SUPFAM" id="SSF51735">
    <property type="entry name" value="NAD(P)-binding Rossmann-fold domains"/>
    <property type="match status" value="1"/>
</dbReference>
<dbReference type="PANTHER" id="PTHR21708:SF26">
    <property type="entry name" value="2-DEHYDROPANTOATE 2-REDUCTASE"/>
    <property type="match status" value="1"/>
</dbReference>
<feature type="domain" description="Ketopantoate reductase C-terminal" evidence="12">
    <location>
        <begin position="185"/>
        <end position="306"/>
    </location>
</feature>
<evidence type="ECO:0000313" key="14">
    <source>
        <dbReference type="Proteomes" id="UP001320170"/>
    </source>
</evidence>